<dbReference type="PANTHER" id="PTHR19423">
    <property type="entry name" value="SH3 DOMAIN-BINDING PROTEIN 5"/>
    <property type="match status" value="1"/>
</dbReference>
<evidence type="ECO:0000256" key="2">
    <source>
        <dbReference type="ARBA" id="ARBA00022658"/>
    </source>
</evidence>
<protein>
    <recommendedName>
        <fullName evidence="4">SH3 domain-binding protein 5</fullName>
        <shortName evidence="4">SH3BP-5</shortName>
    </recommendedName>
</protein>
<comment type="domain">
    <text evidence="4">The N-terminal half of the protein mediates interaction with RAB11A and functions as guanine nucleotide exchange factor. Four long alpha-helices (interrupted by a central kink) assemble into coiled coils, giving rise to a 'V' shape.</text>
</comment>
<comment type="subcellular location">
    <subcellularLocation>
        <location evidence="4">Cytoplasm</location>
    </subcellularLocation>
    <text evidence="4">Colocalizes with RAB11A on cytoplasmic vesicle membranes.</text>
</comment>
<feature type="region of interest" description="Disordered" evidence="6">
    <location>
        <begin position="299"/>
        <end position="319"/>
    </location>
</feature>
<dbReference type="GO" id="GO:0017124">
    <property type="term" value="F:SH3 domain binding"/>
    <property type="evidence" value="ECO:0007669"/>
    <property type="project" value="UniProtKB-UniRule"/>
</dbReference>
<evidence type="ECO:0000256" key="3">
    <source>
        <dbReference type="ARBA" id="ARBA00023054"/>
    </source>
</evidence>
<keyword evidence="4" id="KW-0963">Cytoplasm</keyword>
<accession>A0AAZ3S0V6</accession>
<reference evidence="8" key="1">
    <citation type="journal article" date="2018" name="PLoS ONE">
        <title>Chinook salmon (Oncorhynchus tshawytscha) genome and transcriptome.</title>
        <authorList>
            <person name="Christensen K.A."/>
            <person name="Leong J.S."/>
            <person name="Sakhrani D."/>
            <person name="Biagi C.A."/>
            <person name="Minkley D.R."/>
            <person name="Withler R.E."/>
            <person name="Rondeau E.B."/>
            <person name="Koop B.F."/>
            <person name="Devlin R.H."/>
        </authorList>
    </citation>
    <scope>NUCLEOTIDE SEQUENCE [LARGE SCALE GENOMIC DNA]</scope>
</reference>
<dbReference type="Proteomes" id="UP000694402">
    <property type="component" value="Unassembled WGS sequence"/>
</dbReference>
<sequence>MEPGDLRVSPAGSGDPEVGEWREETPGADAEVKGGEPNDKEMNGDTAETVLKQKDTCEGEECTEKEKNEGELHSPYEEELDPRIQEELEHLNEASVKINQLELHLDDARSGYRKILTDSARKLNAHSSQLGTCIEKARPYYEARRLAKEAQQETQKAALSYERAVSMHTAAREMVYVAEQGLMADGRNTLDPTWQEMLNHATSKVNEAEEERLRSEREHMRVTHSCQTAEARVQTLQKSLKRAIVKSKPYFELKSQFNYILEEHKTKVMQLEEHVTKVKNRYSVALHNLEQISEAIHAQRGRDQTDGGQTMACGGRSPPIGAESDSVVCGVEGGACGGGAMETDRVNRSDVADKKNGLVEKYRESGGERPETHGERAGSDSLSVFSLQTIASDLEKCDSIEHLGEFSDVGSLPGEDGENERGGGRERREGQMQRQQQFLKQHHRSFSL</sequence>
<evidence type="ECO:0000313" key="7">
    <source>
        <dbReference type="Ensembl" id="ENSOTSP00005147088.1"/>
    </source>
</evidence>
<reference evidence="7" key="2">
    <citation type="submission" date="2025-08" db="UniProtKB">
        <authorList>
            <consortium name="Ensembl"/>
        </authorList>
    </citation>
    <scope>IDENTIFICATION</scope>
</reference>
<feature type="region of interest" description="Disordered" evidence="6">
    <location>
        <begin position="1"/>
        <end position="76"/>
    </location>
</feature>
<feature type="region of interest" description="Disordered" evidence="6">
    <location>
        <begin position="339"/>
        <end position="380"/>
    </location>
</feature>
<dbReference type="KEGG" id="otw:112230217"/>
<dbReference type="GeneTree" id="ENSGT00390000018500"/>
<feature type="compositionally biased region" description="Basic and acidic residues" evidence="6">
    <location>
        <begin position="51"/>
        <end position="76"/>
    </location>
</feature>
<comment type="subunit">
    <text evidence="4">Interacts with GDP-bound and nucleotide-free forms of RAB11A.</text>
</comment>
<evidence type="ECO:0000313" key="8">
    <source>
        <dbReference type="Proteomes" id="UP000694402"/>
    </source>
</evidence>
<dbReference type="GO" id="GO:0005085">
    <property type="term" value="F:guanyl-nucleotide exchange factor activity"/>
    <property type="evidence" value="ECO:0007669"/>
    <property type="project" value="UniProtKB-UniRule"/>
</dbReference>
<evidence type="ECO:0000256" key="1">
    <source>
        <dbReference type="ARBA" id="ARBA00007796"/>
    </source>
</evidence>
<feature type="compositionally biased region" description="Basic and acidic residues" evidence="6">
    <location>
        <begin position="342"/>
        <end position="378"/>
    </location>
</feature>
<feature type="compositionally biased region" description="Basic and acidic residues" evidence="6">
    <location>
        <begin position="19"/>
        <end position="43"/>
    </location>
</feature>
<dbReference type="RefSeq" id="XP_024252178.1">
    <property type="nucleotide sequence ID" value="XM_024396410.2"/>
</dbReference>
<keyword evidence="2 4" id="KW-0344">Guanine-nucleotide releasing factor</keyword>
<dbReference type="GO" id="GO:0005737">
    <property type="term" value="C:cytoplasm"/>
    <property type="evidence" value="ECO:0007669"/>
    <property type="project" value="UniProtKB-SubCell"/>
</dbReference>
<name>A0AAZ3S0V6_ONCTS</name>
<dbReference type="GO" id="GO:0004860">
    <property type="term" value="F:protein kinase inhibitor activity"/>
    <property type="evidence" value="ECO:0007669"/>
    <property type="project" value="TreeGrafter"/>
</dbReference>
<gene>
    <name evidence="7" type="primary">LOC112230217</name>
</gene>
<comment type="function">
    <text evidence="4">Functions as guanine nucleotide exchange factor (GEF) for RAB11A.</text>
</comment>
<evidence type="ECO:0000256" key="4">
    <source>
        <dbReference type="RuleBase" id="RU369054"/>
    </source>
</evidence>
<dbReference type="Ensembl" id="ENSOTST00005182353.1">
    <property type="protein sequence ID" value="ENSOTSP00005147088.1"/>
    <property type="gene ID" value="ENSOTSG00005060391.1"/>
</dbReference>
<organism evidence="7 8">
    <name type="scientific">Oncorhynchus tshawytscha</name>
    <name type="common">Chinook salmon</name>
    <name type="synonym">Salmo tshawytscha</name>
    <dbReference type="NCBI Taxonomy" id="74940"/>
    <lineage>
        <taxon>Eukaryota</taxon>
        <taxon>Metazoa</taxon>
        <taxon>Chordata</taxon>
        <taxon>Craniata</taxon>
        <taxon>Vertebrata</taxon>
        <taxon>Euteleostomi</taxon>
        <taxon>Actinopterygii</taxon>
        <taxon>Neopterygii</taxon>
        <taxon>Teleostei</taxon>
        <taxon>Protacanthopterygii</taxon>
        <taxon>Salmoniformes</taxon>
        <taxon>Salmonidae</taxon>
        <taxon>Salmoninae</taxon>
        <taxon>Oncorhynchus</taxon>
    </lineage>
</organism>
<feature type="compositionally biased region" description="Basic and acidic residues" evidence="6">
    <location>
        <begin position="419"/>
        <end position="431"/>
    </location>
</feature>
<comment type="similarity">
    <text evidence="1 4">Belongs to the SH3BP5 family.</text>
</comment>
<dbReference type="Pfam" id="PF05276">
    <property type="entry name" value="SH3BP5"/>
    <property type="match status" value="1"/>
</dbReference>
<evidence type="ECO:0000256" key="5">
    <source>
        <dbReference type="SAM" id="Coils"/>
    </source>
</evidence>
<dbReference type="PANTHER" id="PTHR19423:SF8">
    <property type="entry name" value="SH3 DOMAIN-BINDING PROTEIN 5-LIKE"/>
    <property type="match status" value="1"/>
</dbReference>
<reference evidence="7" key="3">
    <citation type="submission" date="2025-09" db="UniProtKB">
        <authorList>
            <consortium name="Ensembl"/>
        </authorList>
    </citation>
    <scope>IDENTIFICATION</scope>
</reference>
<keyword evidence="3 4" id="KW-0175">Coiled coil</keyword>
<evidence type="ECO:0000256" key="6">
    <source>
        <dbReference type="SAM" id="MobiDB-lite"/>
    </source>
</evidence>
<feature type="coiled-coil region" evidence="5">
    <location>
        <begin position="198"/>
        <end position="281"/>
    </location>
</feature>
<feature type="region of interest" description="Disordered" evidence="6">
    <location>
        <begin position="404"/>
        <end position="448"/>
    </location>
</feature>
<dbReference type="GeneID" id="112230217"/>
<keyword evidence="8" id="KW-1185">Reference proteome</keyword>
<dbReference type="AlphaFoldDB" id="A0AAZ3S0V6"/>
<dbReference type="GO" id="GO:0035556">
    <property type="term" value="P:intracellular signal transduction"/>
    <property type="evidence" value="ECO:0007669"/>
    <property type="project" value="UniProtKB-UniRule"/>
</dbReference>
<dbReference type="InterPro" id="IPR007940">
    <property type="entry name" value="SH3BP5"/>
</dbReference>
<proteinExistence type="inferred from homology"/>